<protein>
    <submittedName>
        <fullName evidence="5">Zinc finger RING-type</fullName>
    </submittedName>
</protein>
<comment type="caution">
    <text evidence="5">The sequence shown here is derived from an EMBL/GenBank/DDBJ whole genome shotgun (WGS) entry which is preliminary data.</text>
</comment>
<sequence length="633" mass="68656">MEDSCSPSGTALFSVKDRMALFEQYAAILNPQAPVQEPLGVIYSSGLAPRSRRPLGAFLAKAAEDKADAEEVMSRSTSAMDDYAPAKKVEPKKETKAARDSKRNRPKTGPAGRTKRTDGPGIVAPSTCFNESAAGRPMRVQTAGAARTRQQITVNLTPKGKKRLPSADMTRTIVAPPPEYADLQDLFSIRGDLRTRSSGRPAANTPVPEPEDAALFDDAAVVPKPVRVPPRQESPIPTQQEPVAVIRAPPAEPPARPKTSAAPVPRVPIQEVEDYDADAMPSPLILPSARSRSSRRPGRPKTALTATGVQTEGGGLMSTEAHERLLEERTRKLTAMFQDKLKKQHSLLQASVRKSAADANQHAKEMEAQTEAKVDEYTEKVLSLAEENAELKRKQGEMEELLRAVQESAAEEAEARQQARQESGRGVNVPALVAKFLPPDRLRTLAELNIATLAKLADVGQRTGKELTGVLDSRAVDLVCLSCLEPFSSTSGVMVLVPCGHGMCAACCAKHPNGFPPFCHICGHPVARVARNLVVESVAARQEFASQVGDRLMTVLELLREVSEHVSDNTRDILDICTMGADLVNPRSKTPKKGRVVKKHVGEKKKAVAQQKKTKTERARKKVCDTPIEMLKL</sequence>
<evidence type="ECO:0000259" key="4">
    <source>
        <dbReference type="PROSITE" id="PS50089"/>
    </source>
</evidence>
<evidence type="ECO:0000313" key="5">
    <source>
        <dbReference type="EMBL" id="KAG9392917.1"/>
    </source>
</evidence>
<keyword evidence="6" id="KW-1185">Reference proteome</keyword>
<dbReference type="EMBL" id="JAHDYR010000030">
    <property type="protein sequence ID" value="KAG9392917.1"/>
    <property type="molecule type" value="Genomic_DNA"/>
</dbReference>
<evidence type="ECO:0000256" key="2">
    <source>
        <dbReference type="SAM" id="Coils"/>
    </source>
</evidence>
<feature type="compositionally biased region" description="Basic and acidic residues" evidence="3">
    <location>
        <begin position="84"/>
        <end position="103"/>
    </location>
</feature>
<feature type="compositionally biased region" description="Basic residues" evidence="3">
    <location>
        <begin position="612"/>
        <end position="621"/>
    </location>
</feature>
<keyword evidence="2" id="KW-0175">Coiled coil</keyword>
<name>A0A8J6E3B2_9EUKA</name>
<organism evidence="5 6">
    <name type="scientific">Carpediemonas membranifera</name>
    <dbReference type="NCBI Taxonomy" id="201153"/>
    <lineage>
        <taxon>Eukaryota</taxon>
        <taxon>Metamonada</taxon>
        <taxon>Carpediemonas-like organisms</taxon>
        <taxon>Carpediemonas</taxon>
    </lineage>
</organism>
<dbReference type="InterPro" id="IPR013083">
    <property type="entry name" value="Znf_RING/FYVE/PHD"/>
</dbReference>
<dbReference type="InterPro" id="IPR001841">
    <property type="entry name" value="Znf_RING"/>
</dbReference>
<keyword evidence="1" id="KW-0479">Metal-binding</keyword>
<evidence type="ECO:0000256" key="3">
    <source>
        <dbReference type="SAM" id="MobiDB-lite"/>
    </source>
</evidence>
<dbReference type="AlphaFoldDB" id="A0A8J6E3B2"/>
<feature type="domain" description="RING-type" evidence="4">
    <location>
        <begin position="480"/>
        <end position="522"/>
    </location>
</feature>
<feature type="region of interest" description="Disordered" evidence="3">
    <location>
        <begin position="63"/>
        <end position="129"/>
    </location>
</feature>
<keyword evidence="1" id="KW-0862">Zinc</keyword>
<keyword evidence="1" id="KW-0863">Zinc-finger</keyword>
<feature type="coiled-coil region" evidence="2">
    <location>
        <begin position="360"/>
        <end position="422"/>
    </location>
</feature>
<gene>
    <name evidence="5" type="ORF">J8273_5729</name>
</gene>
<reference evidence="5" key="1">
    <citation type="submission" date="2021-05" db="EMBL/GenBank/DDBJ databases">
        <title>A free-living protist that lacks canonical eukaryotic 1 DNA replication and segregation systems.</title>
        <authorList>
            <person name="Salas-Leiva D.E."/>
            <person name="Tromer E.C."/>
            <person name="Curtis B.A."/>
            <person name="Jerlstrom-Hultqvist J."/>
            <person name="Kolisko M."/>
            <person name="Yi Z."/>
            <person name="Salas-Leiva J.S."/>
            <person name="Gallot-Lavallee L."/>
            <person name="Kops G.J.P.L."/>
            <person name="Archibald J.M."/>
            <person name="Simpson A.G.B."/>
            <person name="Roger A.J."/>
        </authorList>
    </citation>
    <scope>NUCLEOTIDE SEQUENCE</scope>
    <source>
        <strain evidence="5">BICM</strain>
    </source>
</reference>
<proteinExistence type="predicted"/>
<feature type="compositionally biased region" description="Low complexity" evidence="3">
    <location>
        <begin position="281"/>
        <end position="291"/>
    </location>
</feature>
<dbReference type="SUPFAM" id="SSF57850">
    <property type="entry name" value="RING/U-box"/>
    <property type="match status" value="1"/>
</dbReference>
<accession>A0A8J6E3B2</accession>
<dbReference type="GO" id="GO:0008270">
    <property type="term" value="F:zinc ion binding"/>
    <property type="evidence" value="ECO:0007669"/>
    <property type="project" value="UniProtKB-KW"/>
</dbReference>
<dbReference type="PROSITE" id="PS50089">
    <property type="entry name" value="ZF_RING_2"/>
    <property type="match status" value="1"/>
</dbReference>
<feature type="region of interest" description="Disordered" evidence="3">
    <location>
        <begin position="599"/>
        <end position="621"/>
    </location>
</feature>
<dbReference type="Proteomes" id="UP000717585">
    <property type="component" value="Unassembled WGS sequence"/>
</dbReference>
<evidence type="ECO:0000256" key="1">
    <source>
        <dbReference type="PROSITE-ProRule" id="PRU00175"/>
    </source>
</evidence>
<dbReference type="Gene3D" id="3.30.40.10">
    <property type="entry name" value="Zinc/RING finger domain, C3HC4 (zinc finger)"/>
    <property type="match status" value="1"/>
</dbReference>
<feature type="region of interest" description="Disordered" evidence="3">
    <location>
        <begin position="280"/>
        <end position="304"/>
    </location>
</feature>
<evidence type="ECO:0000313" key="6">
    <source>
        <dbReference type="Proteomes" id="UP000717585"/>
    </source>
</evidence>